<dbReference type="PhylomeDB" id="Q17FX4"/>
<sequence length="473" mass="54549">MSPSGLALAISGLLCTPILAVISPKVQNYTLTAIEYLSELHIDRFECIFCDVSGGTHFDYDFQELIQSPRLDSIAKYVINDSSLLSHRAGLPWFPALVVFNVHAEKVYFNTDQFEINPHTRILILFELDSMYSVVVTLRAFFLGTHFTRMICLESTDMVFIRVGFNGTFDSFLGYLEPSELFKNILYDMGGRTIGYSGSARVSPKHMNWMKETACLFSNDPTLLVICGFERHSLHTADVKEKLLFLSLIIFFFLMTNAYETRIISFMIEKPSIHKIRTLQELIESGLRLAAEKVSKIALFNDPRFSGMLLDISNHSVDNLDGINAFYGPSSYMEDRIRMPVNYDYKRRRPAYYILDETNGMAVCLYWLPLYDSLMEMFYYTERIFFEAGLLTKWTRDDSRNFSSYQVRLLRRRDLNFADFQDRLGFDDMLPAWIAIGVGLVAGWLVFVGELILFRCFSMYDKTKDVGSKVWVL</sequence>
<evidence type="ECO:0000256" key="2">
    <source>
        <dbReference type="ARBA" id="ARBA00022475"/>
    </source>
</evidence>
<comment type="subcellular location">
    <subcellularLocation>
        <location evidence="1">Cell membrane</location>
        <topology evidence="1">Multi-pass membrane protein</topology>
    </subcellularLocation>
</comment>
<dbReference type="Proteomes" id="UP000682892">
    <property type="component" value="Chromosome 1"/>
</dbReference>
<dbReference type="PANTHER" id="PTHR42643">
    <property type="entry name" value="IONOTROPIC RECEPTOR 20A-RELATED"/>
    <property type="match status" value="1"/>
</dbReference>
<evidence type="ECO:0000256" key="6">
    <source>
        <dbReference type="ARBA" id="ARBA00023170"/>
    </source>
</evidence>
<keyword evidence="5 8" id="KW-0472">Membrane</keyword>
<keyword evidence="3 8" id="KW-0812">Transmembrane</keyword>
<dbReference type="GO" id="GO:0005886">
    <property type="term" value="C:plasma membrane"/>
    <property type="evidence" value="ECO:0007669"/>
    <property type="project" value="UniProtKB-SubCell"/>
</dbReference>
<feature type="signal peptide" evidence="9">
    <location>
        <begin position="1"/>
        <end position="20"/>
    </location>
</feature>
<evidence type="ECO:0000256" key="9">
    <source>
        <dbReference type="SAM" id="SignalP"/>
    </source>
</evidence>
<name>Q17FX4_AEDAE</name>
<evidence type="ECO:0000256" key="4">
    <source>
        <dbReference type="ARBA" id="ARBA00022989"/>
    </source>
</evidence>
<keyword evidence="7" id="KW-0325">Glycoprotein</keyword>
<dbReference type="STRING" id="7159.Q17FX4"/>
<evidence type="ECO:0000313" key="11">
    <source>
        <dbReference type="Proteomes" id="UP000682892"/>
    </source>
</evidence>
<proteinExistence type="predicted"/>
<reference evidence="10" key="1">
    <citation type="submission" date="2005-10" db="EMBL/GenBank/DDBJ databases">
        <authorList>
            <person name="Loftus B.J."/>
            <person name="Nene V.M."/>
            <person name="Hannick L.I."/>
            <person name="Bidwell S."/>
            <person name="Haas B."/>
            <person name="Amedeo P."/>
            <person name="Orvis J."/>
            <person name="Wortman J.R."/>
            <person name="White O.R."/>
            <person name="Salzberg S."/>
            <person name="Shumway M."/>
            <person name="Koo H."/>
            <person name="Zhao Y."/>
            <person name="Holmes M."/>
            <person name="Miller J."/>
            <person name="Schatz M."/>
            <person name="Pop M."/>
            <person name="Pai G."/>
            <person name="Utterback T."/>
            <person name="Rogers Y.-H."/>
            <person name="Kravitz S."/>
            <person name="Fraser C.M."/>
        </authorList>
    </citation>
    <scope>NUCLEOTIDE SEQUENCE</scope>
    <source>
        <strain evidence="10">Liverpool</strain>
    </source>
</reference>
<keyword evidence="4 8" id="KW-1133">Transmembrane helix</keyword>
<dbReference type="VEuPathDB" id="VectorBase:AAEL018094"/>
<feature type="chain" id="PRO_5004186234" evidence="9">
    <location>
        <begin position="21"/>
        <end position="473"/>
    </location>
</feature>
<evidence type="ECO:0000313" key="10">
    <source>
        <dbReference type="EMBL" id="EAT45500.1"/>
    </source>
</evidence>
<evidence type="ECO:0000256" key="5">
    <source>
        <dbReference type="ARBA" id="ARBA00023136"/>
    </source>
</evidence>
<feature type="transmembrane region" description="Helical" evidence="8">
    <location>
        <begin position="432"/>
        <end position="454"/>
    </location>
</feature>
<dbReference type="OMA" id="RMICLES"/>
<feature type="transmembrane region" description="Helical" evidence="8">
    <location>
        <begin position="243"/>
        <end position="260"/>
    </location>
</feature>
<protein>
    <submittedName>
        <fullName evidence="10">AAEL003249-PA</fullName>
    </submittedName>
</protein>
<feature type="transmembrane region" description="Helical" evidence="8">
    <location>
        <begin position="351"/>
        <end position="368"/>
    </location>
</feature>
<evidence type="ECO:0000256" key="1">
    <source>
        <dbReference type="ARBA" id="ARBA00004651"/>
    </source>
</evidence>
<dbReference type="PANTHER" id="PTHR42643:SF38">
    <property type="entry name" value="IONOTROPIC RECEPTOR 100A"/>
    <property type="match status" value="1"/>
</dbReference>
<keyword evidence="9" id="KW-0732">Signal</keyword>
<evidence type="ECO:0000256" key="3">
    <source>
        <dbReference type="ARBA" id="ARBA00022692"/>
    </source>
</evidence>
<dbReference type="EMBL" id="CH477267">
    <property type="protein sequence ID" value="EAT45500.1"/>
    <property type="molecule type" value="Genomic_DNA"/>
</dbReference>
<dbReference type="AlphaFoldDB" id="Q17FX4"/>
<evidence type="ECO:0000256" key="7">
    <source>
        <dbReference type="ARBA" id="ARBA00023180"/>
    </source>
</evidence>
<keyword evidence="6" id="KW-0675">Receptor</keyword>
<reference evidence="10" key="3">
    <citation type="submission" date="2012-09" db="EMBL/GenBank/DDBJ databases">
        <authorList>
            <consortium name="VectorBase"/>
        </authorList>
    </citation>
    <scope>NUCLEOTIDE SEQUENCE</scope>
    <source>
        <strain evidence="10">Liverpool</strain>
    </source>
</reference>
<organism evidence="10 11">
    <name type="scientific">Aedes aegypti</name>
    <name type="common">Yellowfever mosquito</name>
    <name type="synonym">Culex aegypti</name>
    <dbReference type="NCBI Taxonomy" id="7159"/>
    <lineage>
        <taxon>Eukaryota</taxon>
        <taxon>Metazoa</taxon>
        <taxon>Ecdysozoa</taxon>
        <taxon>Arthropoda</taxon>
        <taxon>Hexapoda</taxon>
        <taxon>Insecta</taxon>
        <taxon>Pterygota</taxon>
        <taxon>Neoptera</taxon>
        <taxon>Endopterygota</taxon>
        <taxon>Diptera</taxon>
        <taxon>Nematocera</taxon>
        <taxon>Culicoidea</taxon>
        <taxon>Culicidae</taxon>
        <taxon>Culicinae</taxon>
        <taxon>Aedini</taxon>
        <taxon>Aedes</taxon>
        <taxon>Stegomyia</taxon>
    </lineage>
</organism>
<evidence type="ECO:0000256" key="8">
    <source>
        <dbReference type="SAM" id="Phobius"/>
    </source>
</evidence>
<gene>
    <name evidence="10" type="ORF">AaeL_AAEL003249</name>
</gene>
<dbReference type="InterPro" id="IPR052192">
    <property type="entry name" value="Insect_Ionotropic_Sensory_Rcpt"/>
</dbReference>
<reference evidence="10" key="2">
    <citation type="journal article" date="2007" name="Science">
        <title>Genome sequence of Aedes aegypti, a major arbovirus vector.</title>
        <authorList>
            <person name="Nene V."/>
            <person name="Wortman J.R."/>
            <person name="Lawson D."/>
            <person name="Haas B."/>
            <person name="Kodira C."/>
            <person name="Tu Z.J."/>
            <person name="Loftus B."/>
            <person name="Xi Z."/>
            <person name="Megy K."/>
            <person name="Grabherr M."/>
            <person name="Ren Q."/>
            <person name="Zdobnov E.M."/>
            <person name="Lobo N.F."/>
            <person name="Campbell K.S."/>
            <person name="Brown S.E."/>
            <person name="Bonaldo M.F."/>
            <person name="Zhu J."/>
            <person name="Sinkins S.P."/>
            <person name="Hogenkamp D.G."/>
            <person name="Amedeo P."/>
            <person name="Arensburger P."/>
            <person name="Atkinson P.W."/>
            <person name="Bidwell S."/>
            <person name="Biedler J."/>
            <person name="Birney E."/>
            <person name="Bruggner R.V."/>
            <person name="Costas J."/>
            <person name="Coy M.R."/>
            <person name="Crabtree J."/>
            <person name="Crawford M."/>
            <person name="Debruyn B."/>
            <person name="Decaprio D."/>
            <person name="Eiglmeier K."/>
            <person name="Eisenstadt E."/>
            <person name="El-Dorry H."/>
            <person name="Gelbart W.M."/>
            <person name="Gomes S.L."/>
            <person name="Hammond M."/>
            <person name="Hannick L.I."/>
            <person name="Hogan J.R."/>
            <person name="Holmes M.H."/>
            <person name="Jaffe D."/>
            <person name="Johnston J.S."/>
            <person name="Kennedy R.C."/>
            <person name="Koo H."/>
            <person name="Kravitz S."/>
            <person name="Kriventseva E.V."/>
            <person name="Kulp D."/>
            <person name="Labutti K."/>
            <person name="Lee E."/>
            <person name="Li S."/>
            <person name="Lovin D.D."/>
            <person name="Mao C."/>
            <person name="Mauceli E."/>
            <person name="Menck C.F."/>
            <person name="Miller J.R."/>
            <person name="Montgomery P."/>
            <person name="Mori A."/>
            <person name="Nascimento A.L."/>
            <person name="Naveira H.F."/>
            <person name="Nusbaum C."/>
            <person name="O'leary S."/>
            <person name="Orvis J."/>
            <person name="Pertea M."/>
            <person name="Quesneville H."/>
            <person name="Reidenbach K.R."/>
            <person name="Rogers Y.H."/>
            <person name="Roth C.W."/>
            <person name="Schneider J.R."/>
            <person name="Schatz M."/>
            <person name="Shumway M."/>
            <person name="Stanke M."/>
            <person name="Stinson E.O."/>
            <person name="Tubio J.M."/>
            <person name="Vanzee J.P."/>
            <person name="Verjovski-Almeida S."/>
            <person name="Werner D."/>
            <person name="White O."/>
            <person name="Wyder S."/>
            <person name="Zeng Q."/>
            <person name="Zhao Q."/>
            <person name="Zhao Y."/>
            <person name="Hill C.A."/>
            <person name="Raikhel A.S."/>
            <person name="Soares M.B."/>
            <person name="Knudson D.L."/>
            <person name="Lee N.H."/>
            <person name="Galagan J."/>
            <person name="Salzberg S.L."/>
            <person name="Paulsen I.T."/>
            <person name="Dimopoulos G."/>
            <person name="Collins F.H."/>
            <person name="Birren B."/>
            <person name="Fraser-Liggett C.M."/>
            <person name="Severson D.W."/>
        </authorList>
    </citation>
    <scope>NUCLEOTIDE SEQUENCE [LARGE SCALE GENOMIC DNA]</scope>
    <source>
        <strain evidence="10">Liverpool</strain>
    </source>
</reference>
<accession>Q17FX4</accession>
<keyword evidence="2" id="KW-1003">Cell membrane</keyword>